<accession>A0AAD5MHV7</accession>
<dbReference type="AlphaFoldDB" id="A0AAD5MHV7"/>
<keyword evidence="2" id="KW-1185">Reference proteome</keyword>
<reference evidence="1" key="1">
    <citation type="submission" date="2021-06" db="EMBL/GenBank/DDBJ databases">
        <title>Parelaphostrongylus tenuis whole genome reference sequence.</title>
        <authorList>
            <person name="Garwood T.J."/>
            <person name="Larsen P.A."/>
            <person name="Fountain-Jones N.M."/>
            <person name="Garbe J.R."/>
            <person name="Macchietto M.G."/>
            <person name="Kania S.A."/>
            <person name="Gerhold R.W."/>
            <person name="Richards J.E."/>
            <person name="Wolf T.M."/>
        </authorList>
    </citation>
    <scope>NUCLEOTIDE SEQUENCE</scope>
    <source>
        <strain evidence="1">MNPRO001-30</strain>
        <tissue evidence="1">Meninges</tissue>
    </source>
</reference>
<gene>
    <name evidence="1" type="ORF">KIN20_017386</name>
</gene>
<dbReference type="Proteomes" id="UP001196413">
    <property type="component" value="Unassembled WGS sequence"/>
</dbReference>
<evidence type="ECO:0000313" key="1">
    <source>
        <dbReference type="EMBL" id="KAJ1358847.1"/>
    </source>
</evidence>
<name>A0AAD5MHV7_PARTN</name>
<organism evidence="1 2">
    <name type="scientific">Parelaphostrongylus tenuis</name>
    <name type="common">Meningeal worm</name>
    <dbReference type="NCBI Taxonomy" id="148309"/>
    <lineage>
        <taxon>Eukaryota</taxon>
        <taxon>Metazoa</taxon>
        <taxon>Ecdysozoa</taxon>
        <taxon>Nematoda</taxon>
        <taxon>Chromadorea</taxon>
        <taxon>Rhabditida</taxon>
        <taxon>Rhabditina</taxon>
        <taxon>Rhabditomorpha</taxon>
        <taxon>Strongyloidea</taxon>
        <taxon>Metastrongylidae</taxon>
        <taxon>Parelaphostrongylus</taxon>
    </lineage>
</organism>
<proteinExistence type="predicted"/>
<dbReference type="EMBL" id="JAHQIW010003486">
    <property type="protein sequence ID" value="KAJ1358847.1"/>
    <property type="molecule type" value="Genomic_DNA"/>
</dbReference>
<sequence length="112" mass="12399">MTGLFSSRKEQIAELLDLCERCNVKSEQFHGVPVSGIATSKEVALVLVQRLVMQAVFDVLEMQSRSAFLPDAVISGILNRLTVNITYEALQYQKVAPNPTADMRAIPYSTLI</sequence>
<evidence type="ECO:0000313" key="2">
    <source>
        <dbReference type="Proteomes" id="UP001196413"/>
    </source>
</evidence>
<protein>
    <submittedName>
        <fullName evidence="1">Uncharacterized protein</fullName>
    </submittedName>
</protein>
<comment type="caution">
    <text evidence="1">The sequence shown here is derived from an EMBL/GenBank/DDBJ whole genome shotgun (WGS) entry which is preliminary data.</text>
</comment>